<evidence type="ECO:0000313" key="3">
    <source>
        <dbReference type="Proteomes" id="UP000199045"/>
    </source>
</evidence>
<protein>
    <submittedName>
        <fullName evidence="2">Uncharacterized protein</fullName>
    </submittedName>
</protein>
<dbReference type="AlphaFoldDB" id="A0A1G7Z4G4"/>
<accession>A0A1G7Z4G4</accession>
<feature type="transmembrane region" description="Helical" evidence="1">
    <location>
        <begin position="6"/>
        <end position="25"/>
    </location>
</feature>
<keyword evidence="1" id="KW-0472">Membrane</keyword>
<dbReference type="EMBL" id="FNBN01000008">
    <property type="protein sequence ID" value="SDH03652.1"/>
    <property type="molecule type" value="Genomic_DNA"/>
</dbReference>
<keyword evidence="1" id="KW-0812">Transmembrane</keyword>
<evidence type="ECO:0000256" key="1">
    <source>
        <dbReference type="SAM" id="Phobius"/>
    </source>
</evidence>
<reference evidence="2 3" key="1">
    <citation type="submission" date="2016-10" db="EMBL/GenBank/DDBJ databases">
        <authorList>
            <person name="de Groot N.N."/>
        </authorList>
    </citation>
    <scope>NUCLEOTIDE SEQUENCE [LARGE SCALE GENOMIC DNA]</scope>
    <source>
        <strain evidence="2 3">DSM 527</strain>
    </source>
</reference>
<proteinExistence type="predicted"/>
<organism evidence="2 3">
    <name type="scientific">Chitinophaga filiformis</name>
    <name type="common">Myxococcus filiformis</name>
    <name type="synonym">Flexibacter filiformis</name>
    <dbReference type="NCBI Taxonomy" id="104663"/>
    <lineage>
        <taxon>Bacteria</taxon>
        <taxon>Pseudomonadati</taxon>
        <taxon>Bacteroidota</taxon>
        <taxon>Chitinophagia</taxon>
        <taxon>Chitinophagales</taxon>
        <taxon>Chitinophagaceae</taxon>
        <taxon>Chitinophaga</taxon>
    </lineage>
</organism>
<keyword evidence="1" id="KW-1133">Transmembrane helix</keyword>
<dbReference type="Proteomes" id="UP000199045">
    <property type="component" value="Unassembled WGS sequence"/>
</dbReference>
<evidence type="ECO:0000313" key="2">
    <source>
        <dbReference type="EMBL" id="SDH03652.1"/>
    </source>
</evidence>
<sequence>MSTVFLYIFYFVVALWIYRLLAYFYDRNPKESYKARKERF</sequence>
<dbReference type="RefSeq" id="WP_262487445.1">
    <property type="nucleotide sequence ID" value="NZ_FNBN01000008.1"/>
</dbReference>
<name>A0A1G7Z4G4_CHIFI</name>
<gene>
    <name evidence="2" type="ORF">SAMN04488121_108128</name>
</gene>